<dbReference type="Gene3D" id="3.40.50.300">
    <property type="entry name" value="P-loop containing nucleotide triphosphate hydrolases"/>
    <property type="match status" value="1"/>
</dbReference>
<evidence type="ECO:0000259" key="5">
    <source>
        <dbReference type="PROSITE" id="PS50893"/>
    </source>
</evidence>
<dbReference type="RefSeq" id="WP_225308493.1">
    <property type="nucleotide sequence ID" value="NZ_CP042906.1"/>
</dbReference>
<dbReference type="SUPFAM" id="SSF52540">
    <property type="entry name" value="P-loop containing nucleoside triphosphate hydrolases"/>
    <property type="match status" value="1"/>
</dbReference>
<organism evidence="6 7">
    <name type="scientific">Hypericibacter terrae</name>
    <dbReference type="NCBI Taxonomy" id="2602015"/>
    <lineage>
        <taxon>Bacteria</taxon>
        <taxon>Pseudomonadati</taxon>
        <taxon>Pseudomonadota</taxon>
        <taxon>Alphaproteobacteria</taxon>
        <taxon>Rhodospirillales</taxon>
        <taxon>Dongiaceae</taxon>
        <taxon>Hypericibacter</taxon>
    </lineage>
</organism>
<dbReference type="PROSITE" id="PS50893">
    <property type="entry name" value="ABC_TRANSPORTER_2"/>
    <property type="match status" value="1"/>
</dbReference>
<dbReference type="SMART" id="SM00382">
    <property type="entry name" value="AAA"/>
    <property type="match status" value="1"/>
</dbReference>
<dbReference type="FunFam" id="3.40.50.300:FF:000016">
    <property type="entry name" value="Oligopeptide ABC transporter ATP-binding component"/>
    <property type="match status" value="1"/>
</dbReference>
<dbReference type="GO" id="GO:0016887">
    <property type="term" value="F:ATP hydrolysis activity"/>
    <property type="evidence" value="ECO:0007669"/>
    <property type="project" value="InterPro"/>
</dbReference>
<sequence length="337" mass="37032">MAEAARRLATDTGALLEIERLHVRFPLMGPIKASLFQIQNRFLDAVLDVSFRVRPGTTMALVGESGSGKSTLGRAILGLVPVANGTVRFEGEEPLKSGKPSPGYLRHVAMMFQDPISSLSPRRSVKSLITEPFVVHGMSDRDLHAEARRLLALVGLPKDFADRYPHQLSGGQARRVGVARAVALSPKLIVADEPTAGLDVSVQGEILNLMTRLQRELGLTYLVITHNLAVVRHISDEMAIMYMGRFVEYGPTQEIFARAAHPYTDGLIAAQPQPDPDKRRAEVALKGEVPSLARRPQGCEFHTRCPYAQGLCRRERPEVHDIGGHHTHRCHFPLTGG</sequence>
<dbReference type="AlphaFoldDB" id="A0A5J6MCF1"/>
<gene>
    <name evidence="6" type="ORF">FRZ44_02780</name>
</gene>
<comment type="subcellular location">
    <subcellularLocation>
        <location evidence="1">Cell inner membrane</location>
        <topology evidence="1">Peripheral membrane protein</topology>
    </subcellularLocation>
</comment>
<dbReference type="InterPro" id="IPR013563">
    <property type="entry name" value="Oligopep_ABC_C"/>
</dbReference>
<dbReference type="KEGG" id="htq:FRZ44_02780"/>
<keyword evidence="3" id="KW-0547">Nucleotide-binding</keyword>
<evidence type="ECO:0000256" key="2">
    <source>
        <dbReference type="ARBA" id="ARBA00022448"/>
    </source>
</evidence>
<dbReference type="InterPro" id="IPR027417">
    <property type="entry name" value="P-loop_NTPase"/>
</dbReference>
<dbReference type="Pfam" id="PF00005">
    <property type="entry name" value="ABC_tran"/>
    <property type="match status" value="1"/>
</dbReference>
<reference evidence="6 7" key="1">
    <citation type="submission" date="2019-08" db="EMBL/GenBank/DDBJ databases">
        <title>Hyperibacter terrae gen. nov., sp. nov. and Hyperibacter viscosus sp. nov., two new members in the family Rhodospirillaceae isolated from the rhizosphere of Hypericum perforatum.</title>
        <authorList>
            <person name="Noviana Z."/>
        </authorList>
    </citation>
    <scope>NUCLEOTIDE SEQUENCE [LARGE SCALE GENOMIC DNA]</scope>
    <source>
        <strain evidence="6 7">R5913</strain>
    </source>
</reference>
<dbReference type="GO" id="GO:0055085">
    <property type="term" value="P:transmembrane transport"/>
    <property type="evidence" value="ECO:0007669"/>
    <property type="project" value="UniProtKB-ARBA"/>
</dbReference>
<dbReference type="NCBIfam" id="TIGR01727">
    <property type="entry name" value="oligo_HPY"/>
    <property type="match status" value="1"/>
</dbReference>
<dbReference type="GO" id="GO:0015833">
    <property type="term" value="P:peptide transport"/>
    <property type="evidence" value="ECO:0007669"/>
    <property type="project" value="InterPro"/>
</dbReference>
<keyword evidence="4 6" id="KW-0067">ATP-binding</keyword>
<accession>A0A5J6MCF1</accession>
<proteinExistence type="predicted"/>
<feature type="domain" description="ABC transporter" evidence="5">
    <location>
        <begin position="16"/>
        <end position="268"/>
    </location>
</feature>
<protein>
    <submittedName>
        <fullName evidence="6">ABC transporter ATP-binding protein</fullName>
    </submittedName>
</protein>
<dbReference type="PANTHER" id="PTHR43776">
    <property type="entry name" value="TRANSPORT ATP-BINDING PROTEIN"/>
    <property type="match status" value="1"/>
</dbReference>
<dbReference type="PROSITE" id="PS00211">
    <property type="entry name" value="ABC_TRANSPORTER_1"/>
    <property type="match status" value="1"/>
</dbReference>
<keyword evidence="2" id="KW-0813">Transport</keyword>
<dbReference type="Proteomes" id="UP000326202">
    <property type="component" value="Chromosome"/>
</dbReference>
<evidence type="ECO:0000313" key="6">
    <source>
        <dbReference type="EMBL" id="QEX14998.1"/>
    </source>
</evidence>
<evidence type="ECO:0000256" key="3">
    <source>
        <dbReference type="ARBA" id="ARBA00022741"/>
    </source>
</evidence>
<dbReference type="InterPro" id="IPR017871">
    <property type="entry name" value="ABC_transporter-like_CS"/>
</dbReference>
<dbReference type="EMBL" id="CP042906">
    <property type="protein sequence ID" value="QEX14998.1"/>
    <property type="molecule type" value="Genomic_DNA"/>
</dbReference>
<dbReference type="InterPro" id="IPR003439">
    <property type="entry name" value="ABC_transporter-like_ATP-bd"/>
</dbReference>
<dbReference type="GO" id="GO:0005886">
    <property type="term" value="C:plasma membrane"/>
    <property type="evidence" value="ECO:0007669"/>
    <property type="project" value="UniProtKB-SubCell"/>
</dbReference>
<name>A0A5J6MCF1_9PROT</name>
<keyword evidence="7" id="KW-1185">Reference proteome</keyword>
<dbReference type="InterPro" id="IPR003593">
    <property type="entry name" value="AAA+_ATPase"/>
</dbReference>
<evidence type="ECO:0000313" key="7">
    <source>
        <dbReference type="Proteomes" id="UP000326202"/>
    </source>
</evidence>
<dbReference type="CDD" id="cd03257">
    <property type="entry name" value="ABC_NikE_OppD_transporters"/>
    <property type="match status" value="1"/>
</dbReference>
<dbReference type="InterPro" id="IPR050319">
    <property type="entry name" value="ABC_transp_ATP-bind"/>
</dbReference>
<dbReference type="GO" id="GO:0005524">
    <property type="term" value="F:ATP binding"/>
    <property type="evidence" value="ECO:0007669"/>
    <property type="project" value="UniProtKB-KW"/>
</dbReference>
<dbReference type="Pfam" id="PF08352">
    <property type="entry name" value="oligo_HPY"/>
    <property type="match status" value="1"/>
</dbReference>
<evidence type="ECO:0000256" key="1">
    <source>
        <dbReference type="ARBA" id="ARBA00004417"/>
    </source>
</evidence>
<evidence type="ECO:0000256" key="4">
    <source>
        <dbReference type="ARBA" id="ARBA00022840"/>
    </source>
</evidence>